<comment type="caution">
    <text evidence="1">The sequence shown here is derived from an EMBL/GenBank/DDBJ whole genome shotgun (WGS) entry which is preliminary data.</text>
</comment>
<name>A0A1G2TVZ3_9BACT</name>
<accession>A0A1G2TVZ3</accession>
<organism evidence="1 2">
    <name type="scientific">Candidatus Zambryskibacteria bacterium RIFCSPLOWO2_01_FULL_35_19</name>
    <dbReference type="NCBI Taxonomy" id="1802757"/>
    <lineage>
        <taxon>Bacteria</taxon>
        <taxon>Candidatus Zambryskiibacteriota</taxon>
    </lineage>
</organism>
<evidence type="ECO:0000313" key="2">
    <source>
        <dbReference type="Proteomes" id="UP000178404"/>
    </source>
</evidence>
<evidence type="ECO:0000313" key="1">
    <source>
        <dbReference type="EMBL" id="OHB01333.1"/>
    </source>
</evidence>
<reference evidence="1 2" key="1">
    <citation type="journal article" date="2016" name="Nat. Commun.">
        <title>Thousands of microbial genomes shed light on interconnected biogeochemical processes in an aquifer system.</title>
        <authorList>
            <person name="Anantharaman K."/>
            <person name="Brown C.T."/>
            <person name="Hug L.A."/>
            <person name="Sharon I."/>
            <person name="Castelle C.J."/>
            <person name="Probst A.J."/>
            <person name="Thomas B.C."/>
            <person name="Singh A."/>
            <person name="Wilkins M.J."/>
            <person name="Karaoz U."/>
            <person name="Brodie E.L."/>
            <person name="Williams K.H."/>
            <person name="Hubbard S.S."/>
            <person name="Banfield J.F."/>
        </authorList>
    </citation>
    <scope>NUCLEOTIDE SEQUENCE [LARGE SCALE GENOMIC DNA]</scope>
</reference>
<dbReference type="EMBL" id="MHWA01000015">
    <property type="protein sequence ID" value="OHB01333.1"/>
    <property type="molecule type" value="Genomic_DNA"/>
</dbReference>
<protein>
    <submittedName>
        <fullName evidence="1">Uncharacterized protein</fullName>
    </submittedName>
</protein>
<dbReference type="AlphaFoldDB" id="A0A1G2TVZ3"/>
<sequence length="104" mass="12250">MSKNPIKDEVDFLIAQVQTETDIAKEIVESIRGKGIDDDKKYYEEKLALKMLEFFKEEEKVISLYVEAKKNYPILADLMENKRPYLKEMLTEAKKLYEKNILGK</sequence>
<gene>
    <name evidence="1" type="ORF">A3A90_00460</name>
</gene>
<proteinExistence type="predicted"/>
<dbReference type="Proteomes" id="UP000178404">
    <property type="component" value="Unassembled WGS sequence"/>
</dbReference>